<dbReference type="AlphaFoldDB" id="A0A2H0YX12"/>
<proteinExistence type="predicted"/>
<accession>A0A2H0YX12</accession>
<dbReference type="GO" id="GO:0003677">
    <property type="term" value="F:DNA binding"/>
    <property type="evidence" value="ECO:0007669"/>
    <property type="project" value="InterPro"/>
</dbReference>
<dbReference type="PANTHER" id="PTHR33677">
    <property type="entry name" value="TRANSCRIPTIONAL REPRESSOR FRMR-RELATED"/>
    <property type="match status" value="1"/>
</dbReference>
<dbReference type="Pfam" id="PF02583">
    <property type="entry name" value="Trns_repr_metal"/>
    <property type="match status" value="1"/>
</dbReference>
<dbReference type="PANTHER" id="PTHR33677:SF3">
    <property type="entry name" value="COPPER-SENSING TRANSCRIPTIONAL REPRESSOR RICR"/>
    <property type="match status" value="1"/>
</dbReference>
<dbReference type="CDD" id="cd10148">
    <property type="entry name" value="CsoR-like_DUF156"/>
    <property type="match status" value="1"/>
</dbReference>
<dbReference type="GO" id="GO:0045892">
    <property type="term" value="P:negative regulation of DNA-templated transcription"/>
    <property type="evidence" value="ECO:0007669"/>
    <property type="project" value="UniProtKB-ARBA"/>
</dbReference>
<name>A0A2H0YX12_9BACT</name>
<gene>
    <name evidence="1" type="ORF">COT24_00415</name>
</gene>
<evidence type="ECO:0000313" key="1">
    <source>
        <dbReference type="EMBL" id="PIS43025.1"/>
    </source>
</evidence>
<dbReference type="Gene3D" id="1.20.58.1000">
    <property type="entry name" value="Metal-sensitive repressor, helix protomer"/>
    <property type="match status" value="1"/>
</dbReference>
<dbReference type="Proteomes" id="UP000231542">
    <property type="component" value="Unassembled WGS sequence"/>
</dbReference>
<organism evidence="1 2">
    <name type="scientific">Candidatus Kerfeldbacteria bacterium CG08_land_8_20_14_0_20_40_16</name>
    <dbReference type="NCBI Taxonomy" id="2014244"/>
    <lineage>
        <taxon>Bacteria</taxon>
        <taxon>Candidatus Kerfeldiibacteriota</taxon>
    </lineage>
</organism>
<comment type="caution">
    <text evidence="1">The sequence shown here is derived from an EMBL/GenBank/DDBJ whole genome shotgun (WGS) entry which is preliminary data.</text>
</comment>
<dbReference type="InterPro" id="IPR003735">
    <property type="entry name" value="Metal_Tscrpt_repr"/>
</dbReference>
<evidence type="ECO:0000313" key="2">
    <source>
        <dbReference type="Proteomes" id="UP000231542"/>
    </source>
</evidence>
<sequence>MVKQEKQSNIQSQLHRIIGQLQGLEKMIKEKRDCEEIIIQLMAARAALEKLGVLILHDESSHCFINQKNPQKKLQHLEKITANLFKLT</sequence>
<protein>
    <submittedName>
        <fullName evidence="1">Transcriptional regulator</fullName>
    </submittedName>
</protein>
<dbReference type="EMBL" id="PEXU01000005">
    <property type="protein sequence ID" value="PIS43025.1"/>
    <property type="molecule type" value="Genomic_DNA"/>
</dbReference>
<dbReference type="GO" id="GO:0046872">
    <property type="term" value="F:metal ion binding"/>
    <property type="evidence" value="ECO:0007669"/>
    <property type="project" value="InterPro"/>
</dbReference>
<reference evidence="1 2" key="1">
    <citation type="submission" date="2017-09" db="EMBL/GenBank/DDBJ databases">
        <title>Depth-based differentiation of microbial function through sediment-hosted aquifers and enrichment of novel symbionts in the deep terrestrial subsurface.</title>
        <authorList>
            <person name="Probst A.J."/>
            <person name="Ladd B."/>
            <person name="Jarett J.K."/>
            <person name="Geller-Mcgrath D.E."/>
            <person name="Sieber C.M."/>
            <person name="Emerson J.B."/>
            <person name="Anantharaman K."/>
            <person name="Thomas B.C."/>
            <person name="Malmstrom R."/>
            <person name="Stieglmeier M."/>
            <person name="Klingl A."/>
            <person name="Woyke T."/>
            <person name="Ryan C.M."/>
            <person name="Banfield J.F."/>
        </authorList>
    </citation>
    <scope>NUCLEOTIDE SEQUENCE [LARGE SCALE GENOMIC DNA]</scope>
    <source>
        <strain evidence="1">CG08_land_8_20_14_0_20_40_16</strain>
    </source>
</reference>
<dbReference type="InterPro" id="IPR038390">
    <property type="entry name" value="Metal_Tscrpt_repr_sf"/>
</dbReference>